<evidence type="ECO:0000313" key="2">
    <source>
        <dbReference type="EMBL" id="KKK78448.1"/>
    </source>
</evidence>
<feature type="compositionally biased region" description="Pro residues" evidence="1">
    <location>
        <begin position="107"/>
        <end position="127"/>
    </location>
</feature>
<organism evidence="2">
    <name type="scientific">marine sediment metagenome</name>
    <dbReference type="NCBI Taxonomy" id="412755"/>
    <lineage>
        <taxon>unclassified sequences</taxon>
        <taxon>metagenomes</taxon>
        <taxon>ecological metagenomes</taxon>
    </lineage>
</organism>
<dbReference type="InterPro" id="IPR021739">
    <property type="entry name" value="SaV-like"/>
</dbReference>
<protein>
    <submittedName>
        <fullName evidence="2">Uncharacterized protein</fullName>
    </submittedName>
</protein>
<proteinExistence type="predicted"/>
<name>A0A0F8YAP1_9ZZZZ</name>
<dbReference type="EMBL" id="LAZR01054488">
    <property type="protein sequence ID" value="KKK78448.1"/>
    <property type="molecule type" value="Genomic_DNA"/>
</dbReference>
<feature type="region of interest" description="Disordered" evidence="1">
    <location>
        <begin position="105"/>
        <end position="127"/>
    </location>
</feature>
<gene>
    <name evidence="2" type="ORF">LCGC14_2843480</name>
</gene>
<comment type="caution">
    <text evidence="2">The sequence shown here is derived from an EMBL/GenBank/DDBJ whole genome shotgun (WGS) entry which is preliminary data.</text>
</comment>
<sequence length="127" mass="14607">MDNVSQPSHYKGRIDSVTKAVRLAVLSEIPHSLENTNIECLEAMISTLNVEELRGYLRGNSFKYRWRYRTKNGIEDLRKAHRYEQMLMRLEEASEKALIEEAKLMRPAPPATPRPAPLPPTALPKTY</sequence>
<accession>A0A0F8YAP1</accession>
<dbReference type="AlphaFoldDB" id="A0A0F8YAP1"/>
<dbReference type="Pfam" id="PF11753">
    <property type="entry name" value="DUF3310"/>
    <property type="match status" value="1"/>
</dbReference>
<evidence type="ECO:0000256" key="1">
    <source>
        <dbReference type="SAM" id="MobiDB-lite"/>
    </source>
</evidence>
<reference evidence="2" key="1">
    <citation type="journal article" date="2015" name="Nature">
        <title>Complex archaea that bridge the gap between prokaryotes and eukaryotes.</title>
        <authorList>
            <person name="Spang A."/>
            <person name="Saw J.H."/>
            <person name="Jorgensen S.L."/>
            <person name="Zaremba-Niedzwiedzka K."/>
            <person name="Martijn J."/>
            <person name="Lind A.E."/>
            <person name="van Eijk R."/>
            <person name="Schleper C."/>
            <person name="Guy L."/>
            <person name="Ettema T.J."/>
        </authorList>
    </citation>
    <scope>NUCLEOTIDE SEQUENCE</scope>
</reference>